<comment type="caution">
    <text evidence="11">The sequence shown here is derived from an EMBL/GenBank/DDBJ whole genome shotgun (WGS) entry which is preliminary data.</text>
</comment>
<dbReference type="RefSeq" id="WP_120118693.1">
    <property type="nucleotide sequence ID" value="NZ_BORI01000019.1"/>
</dbReference>
<keyword evidence="6 8" id="KW-1133">Transmembrane helix</keyword>
<reference evidence="11 12" key="1">
    <citation type="submission" date="2018-12" db="EMBL/GenBank/DDBJ databases">
        <authorList>
            <person name="Sun L."/>
            <person name="Chen Z."/>
        </authorList>
    </citation>
    <scope>NUCLEOTIDE SEQUENCE [LARGE SCALE GENOMIC DNA]</scope>
    <source>
        <strain evidence="11 12">LMG 29736</strain>
    </source>
</reference>
<dbReference type="EMBL" id="BORJ01000017">
    <property type="protein sequence ID" value="GIN98819.1"/>
    <property type="molecule type" value="Genomic_DNA"/>
</dbReference>
<evidence type="ECO:0000256" key="4">
    <source>
        <dbReference type="ARBA" id="ARBA00022475"/>
    </source>
</evidence>
<keyword evidence="5 8" id="KW-0812">Transmembrane</keyword>
<keyword evidence="3 8" id="KW-0813">Transport</keyword>
<dbReference type="Pfam" id="PF00860">
    <property type="entry name" value="Xan_ur_permease"/>
    <property type="match status" value="1"/>
</dbReference>
<dbReference type="InterPro" id="IPR045018">
    <property type="entry name" value="Azg-like"/>
</dbReference>
<organism evidence="11 12">
    <name type="scientific">Siminovitchia terrae</name>
    <name type="common">Bacillus terrae</name>
    <dbReference type="NCBI Taxonomy" id="1914933"/>
    <lineage>
        <taxon>Bacteria</taxon>
        <taxon>Bacillati</taxon>
        <taxon>Bacillota</taxon>
        <taxon>Bacilli</taxon>
        <taxon>Bacillales</taxon>
        <taxon>Bacillaceae</taxon>
        <taxon>Siminovitchia</taxon>
    </lineage>
</organism>
<feature type="transmembrane region" description="Helical" evidence="9">
    <location>
        <begin position="340"/>
        <end position="359"/>
    </location>
</feature>
<sequence length="428" mass="45255">MALFSLKENNTNARTELTAGVTTFFTMAYIIVVNPAVHAAAGVPFEQVFMATIISSIIGTLIMAFFANYPIAVAPGMGLNAYFASVVASQGISYQVVFGAVFLAGAIFALLSFTKFREILISAIPESLKYAITAGIGLFIAFLGFTMSGLIVPGEANIIELGDIREPMTALTIVGLFITLILMARNIKGALFLGMAVTGIIAYFSGQLEFTGWVSAPPTPVFFDLDISGVFKQGLYSILFAFLLVTIFETTGTIIGVAEQGGFMKNGQLPRAKSALFADASATMVGSMFGTSPSSAYIESSAGVAAGGKTGMTTLVVAALFAVSVFFTPIIGAIANVAAITAPVLIIVGCFMMDGLAHIKWRKFDEAFPAFAVIMAMPLTSSIATGIAVGFITYPLLKLVTGKGKEIHWIIYLFAVIFVLQMLYFPAN</sequence>
<proteinExistence type="inferred from homology"/>
<dbReference type="PANTHER" id="PTHR43337:SF1">
    <property type="entry name" value="XANTHINE_URACIL PERMEASE C887.17-RELATED"/>
    <property type="match status" value="1"/>
</dbReference>
<dbReference type="Proteomes" id="UP000680670">
    <property type="component" value="Unassembled WGS sequence"/>
</dbReference>
<feature type="transmembrane region" description="Helical" evidence="9">
    <location>
        <begin position="409"/>
        <end position="427"/>
    </location>
</feature>
<feature type="transmembrane region" description="Helical" evidence="9">
    <location>
        <begin position="315"/>
        <end position="334"/>
    </location>
</feature>
<evidence type="ECO:0000256" key="8">
    <source>
        <dbReference type="PIRNR" id="PIRNR005353"/>
    </source>
</evidence>
<dbReference type="Proteomes" id="UP000287296">
    <property type="component" value="Unassembled WGS sequence"/>
</dbReference>
<evidence type="ECO:0000256" key="7">
    <source>
        <dbReference type="ARBA" id="ARBA00023136"/>
    </source>
</evidence>
<dbReference type="PIRSF" id="PIRSF005353">
    <property type="entry name" value="PbuG"/>
    <property type="match status" value="1"/>
</dbReference>
<feature type="transmembrane region" description="Helical" evidence="9">
    <location>
        <begin position="164"/>
        <end position="184"/>
    </location>
</feature>
<dbReference type="OrthoDB" id="9808458at2"/>
<dbReference type="EMBL" id="QYTW02000038">
    <property type="protein sequence ID" value="RST57229.1"/>
    <property type="molecule type" value="Genomic_DNA"/>
</dbReference>
<evidence type="ECO:0000256" key="3">
    <source>
        <dbReference type="ARBA" id="ARBA00022448"/>
    </source>
</evidence>
<feature type="transmembrane region" description="Helical" evidence="9">
    <location>
        <begin position="191"/>
        <end position="214"/>
    </location>
</feature>
<keyword evidence="4 8" id="KW-1003">Cell membrane</keyword>
<evidence type="ECO:0000313" key="12">
    <source>
        <dbReference type="Proteomes" id="UP000287296"/>
    </source>
</evidence>
<evidence type="ECO:0000256" key="5">
    <source>
        <dbReference type="ARBA" id="ARBA00022692"/>
    </source>
</evidence>
<dbReference type="GO" id="GO:0005345">
    <property type="term" value="F:purine nucleobase transmembrane transporter activity"/>
    <property type="evidence" value="ECO:0007669"/>
    <property type="project" value="TreeGrafter"/>
</dbReference>
<feature type="transmembrane region" description="Helical" evidence="9">
    <location>
        <begin position="371"/>
        <end position="397"/>
    </location>
</feature>
<comment type="similarity">
    <text evidence="2 8">Belongs to the nucleobase:cation symporter-2 (NCS2) (TC 2.A.40) family. Azg-like subfamily.</text>
</comment>
<feature type="transmembrane region" description="Helical" evidence="9">
    <location>
        <begin position="92"/>
        <end position="111"/>
    </location>
</feature>
<keyword evidence="7 8" id="KW-0472">Membrane</keyword>
<dbReference type="PANTHER" id="PTHR43337">
    <property type="entry name" value="XANTHINE/URACIL PERMEASE C887.17-RELATED"/>
    <property type="match status" value="1"/>
</dbReference>
<comment type="subcellular location">
    <subcellularLocation>
        <location evidence="1 8">Cell membrane</location>
        <topology evidence="1 8">Multi-pass membrane protein</topology>
    </subcellularLocation>
</comment>
<dbReference type="AlphaFoldDB" id="A0A429X161"/>
<dbReference type="InterPro" id="IPR006043">
    <property type="entry name" value="NCS2"/>
</dbReference>
<protein>
    <submittedName>
        <fullName evidence="10">Guanine permease</fullName>
    </submittedName>
    <submittedName>
        <fullName evidence="11">NCS2 family permease</fullName>
    </submittedName>
</protein>
<feature type="transmembrane region" description="Helical" evidence="9">
    <location>
        <begin position="48"/>
        <end position="72"/>
    </location>
</feature>
<dbReference type="GO" id="GO:0005886">
    <property type="term" value="C:plasma membrane"/>
    <property type="evidence" value="ECO:0007669"/>
    <property type="project" value="UniProtKB-SubCell"/>
</dbReference>
<evidence type="ECO:0000313" key="11">
    <source>
        <dbReference type="EMBL" id="RST57229.1"/>
    </source>
</evidence>
<gene>
    <name evidence="11" type="ORF">D5F11_023550</name>
    <name evidence="10" type="ORF">J6TS1_46890</name>
</gene>
<name>A0A429X161_SIMTE</name>
<dbReference type="InterPro" id="IPR026033">
    <property type="entry name" value="Azg-like_bact_archaea"/>
</dbReference>
<reference evidence="10 13" key="2">
    <citation type="submission" date="2021-03" db="EMBL/GenBank/DDBJ databases">
        <title>Antimicrobial resistance genes in bacteria isolated from Japanese honey, and their potential for conferring macrolide and lincosamide resistance in the American foulbrood pathogen Paenibacillus larvae.</title>
        <authorList>
            <person name="Okamoto M."/>
            <person name="Kumagai M."/>
            <person name="Kanamori H."/>
            <person name="Takamatsu D."/>
        </authorList>
    </citation>
    <scope>NUCLEOTIDE SEQUENCE [LARGE SCALE GENOMIC DNA]</scope>
    <source>
        <strain evidence="10 13">J6TS1</strain>
    </source>
</reference>
<evidence type="ECO:0000313" key="10">
    <source>
        <dbReference type="EMBL" id="GIN98819.1"/>
    </source>
</evidence>
<evidence type="ECO:0000256" key="2">
    <source>
        <dbReference type="ARBA" id="ARBA00005697"/>
    </source>
</evidence>
<feature type="transmembrane region" description="Helical" evidence="9">
    <location>
        <begin position="131"/>
        <end position="152"/>
    </location>
</feature>
<keyword evidence="13" id="KW-1185">Reference proteome</keyword>
<evidence type="ECO:0000313" key="13">
    <source>
        <dbReference type="Proteomes" id="UP000680670"/>
    </source>
</evidence>
<feature type="transmembrane region" description="Helical" evidence="9">
    <location>
        <begin position="20"/>
        <end position="41"/>
    </location>
</feature>
<evidence type="ECO:0000256" key="1">
    <source>
        <dbReference type="ARBA" id="ARBA00004651"/>
    </source>
</evidence>
<evidence type="ECO:0000256" key="6">
    <source>
        <dbReference type="ARBA" id="ARBA00022989"/>
    </source>
</evidence>
<feature type="transmembrane region" description="Helical" evidence="9">
    <location>
        <begin position="234"/>
        <end position="258"/>
    </location>
</feature>
<accession>A0A429X161</accession>
<evidence type="ECO:0000256" key="9">
    <source>
        <dbReference type="SAM" id="Phobius"/>
    </source>
</evidence>